<keyword evidence="11" id="KW-1185">Reference proteome</keyword>
<dbReference type="GO" id="GO:0045936">
    <property type="term" value="P:negative regulation of phosphate metabolic process"/>
    <property type="evidence" value="ECO:0007669"/>
    <property type="project" value="InterPro"/>
</dbReference>
<dbReference type="PIRSF" id="PIRSF003107">
    <property type="entry name" value="PhoU"/>
    <property type="match status" value="1"/>
</dbReference>
<evidence type="ECO:0000259" key="9">
    <source>
        <dbReference type="Pfam" id="PF01895"/>
    </source>
</evidence>
<dbReference type="GO" id="GO:0030643">
    <property type="term" value="P:intracellular phosphate ion homeostasis"/>
    <property type="evidence" value="ECO:0007669"/>
    <property type="project" value="InterPro"/>
</dbReference>
<dbReference type="EMBL" id="NRSD01000034">
    <property type="protein sequence ID" value="MBK1646767.1"/>
    <property type="molecule type" value="Genomic_DNA"/>
</dbReference>
<name>A0A9X0WL72_9GAMM</name>
<evidence type="ECO:0000256" key="1">
    <source>
        <dbReference type="ARBA" id="ARBA00004496"/>
    </source>
</evidence>
<dbReference type="GO" id="GO:0006817">
    <property type="term" value="P:phosphate ion transport"/>
    <property type="evidence" value="ECO:0007669"/>
    <property type="project" value="UniProtKB-KW"/>
</dbReference>
<evidence type="ECO:0000256" key="5">
    <source>
        <dbReference type="ARBA" id="ARBA00022490"/>
    </source>
</evidence>
<dbReference type="Proteomes" id="UP001138802">
    <property type="component" value="Unassembled WGS sequence"/>
</dbReference>
<comment type="function">
    <text evidence="7 8">Plays a role in the regulation of phosphate uptake.</text>
</comment>
<evidence type="ECO:0000256" key="6">
    <source>
        <dbReference type="ARBA" id="ARBA00022592"/>
    </source>
</evidence>
<dbReference type="InterPro" id="IPR038078">
    <property type="entry name" value="PhoU-like_sf"/>
</dbReference>
<proteinExistence type="inferred from homology"/>
<keyword evidence="6 8" id="KW-0592">Phosphate transport</keyword>
<comment type="caution">
    <text evidence="10">The sequence shown here is derived from an EMBL/GenBank/DDBJ whole genome shotgun (WGS) entry which is preliminary data.</text>
</comment>
<accession>A0A9X0WL72</accession>
<evidence type="ECO:0000256" key="4">
    <source>
        <dbReference type="ARBA" id="ARBA00022448"/>
    </source>
</evidence>
<organism evidence="10 11">
    <name type="scientific">Thiocapsa imhoffii</name>
    <dbReference type="NCBI Taxonomy" id="382777"/>
    <lineage>
        <taxon>Bacteria</taxon>
        <taxon>Pseudomonadati</taxon>
        <taxon>Pseudomonadota</taxon>
        <taxon>Gammaproteobacteria</taxon>
        <taxon>Chromatiales</taxon>
        <taxon>Chromatiaceae</taxon>
        <taxon>Thiocapsa</taxon>
    </lineage>
</organism>
<reference evidence="10 11" key="1">
    <citation type="journal article" date="2020" name="Microorganisms">
        <title>Osmotic Adaptation and Compatible Solute Biosynthesis of Phototrophic Bacteria as Revealed from Genome Analyses.</title>
        <authorList>
            <person name="Imhoff J.F."/>
            <person name="Rahn T."/>
            <person name="Kunzel S."/>
            <person name="Keller A."/>
            <person name="Neulinger S.C."/>
        </authorList>
    </citation>
    <scope>NUCLEOTIDE SEQUENCE [LARGE SCALE GENOMIC DNA]</scope>
    <source>
        <strain evidence="10 11">DSM 21303</strain>
    </source>
</reference>
<keyword evidence="4 8" id="KW-0813">Transport</keyword>
<dbReference type="AlphaFoldDB" id="A0A9X0WL72"/>
<dbReference type="RefSeq" id="WP_200389590.1">
    <property type="nucleotide sequence ID" value="NZ_NRSD01000034.1"/>
</dbReference>
<dbReference type="InterPro" id="IPR026022">
    <property type="entry name" value="PhoU_dom"/>
</dbReference>
<feature type="domain" description="PhoU" evidence="9">
    <location>
        <begin position="27"/>
        <end position="112"/>
    </location>
</feature>
<comment type="similarity">
    <text evidence="2 8">Belongs to the PhoU family.</text>
</comment>
<comment type="subcellular location">
    <subcellularLocation>
        <location evidence="1 8">Cytoplasm</location>
    </subcellularLocation>
</comment>
<evidence type="ECO:0000256" key="8">
    <source>
        <dbReference type="PIRNR" id="PIRNR003107"/>
    </source>
</evidence>
<evidence type="ECO:0000313" key="10">
    <source>
        <dbReference type="EMBL" id="MBK1646767.1"/>
    </source>
</evidence>
<dbReference type="SUPFAM" id="SSF109755">
    <property type="entry name" value="PhoU-like"/>
    <property type="match status" value="1"/>
</dbReference>
<dbReference type="NCBIfam" id="TIGR02135">
    <property type="entry name" value="phoU_full"/>
    <property type="match status" value="1"/>
</dbReference>
<dbReference type="Gene3D" id="1.20.58.220">
    <property type="entry name" value="Phosphate transport system protein phou homolog 2, domain 2"/>
    <property type="match status" value="2"/>
</dbReference>
<dbReference type="Pfam" id="PF01895">
    <property type="entry name" value="PhoU"/>
    <property type="match status" value="2"/>
</dbReference>
<dbReference type="InterPro" id="IPR028366">
    <property type="entry name" value="PhoU"/>
</dbReference>
<dbReference type="PANTHER" id="PTHR42930">
    <property type="entry name" value="PHOSPHATE-SPECIFIC TRANSPORT SYSTEM ACCESSORY PROTEIN PHOU"/>
    <property type="match status" value="1"/>
</dbReference>
<feature type="domain" description="PhoU" evidence="9">
    <location>
        <begin position="131"/>
        <end position="214"/>
    </location>
</feature>
<dbReference type="FunFam" id="1.20.58.220:FF:000004">
    <property type="entry name" value="Phosphate-specific transport system accessory protein PhoU"/>
    <property type="match status" value="1"/>
</dbReference>
<protein>
    <recommendedName>
        <fullName evidence="8">Phosphate-specific transport system accessory protein PhoU</fullName>
    </recommendedName>
</protein>
<evidence type="ECO:0000256" key="2">
    <source>
        <dbReference type="ARBA" id="ARBA00008107"/>
    </source>
</evidence>
<evidence type="ECO:0000256" key="3">
    <source>
        <dbReference type="ARBA" id="ARBA00011738"/>
    </source>
</evidence>
<evidence type="ECO:0000313" key="11">
    <source>
        <dbReference type="Proteomes" id="UP001138802"/>
    </source>
</evidence>
<dbReference type="GO" id="GO:0005737">
    <property type="term" value="C:cytoplasm"/>
    <property type="evidence" value="ECO:0007669"/>
    <property type="project" value="UniProtKB-SubCell"/>
</dbReference>
<gene>
    <name evidence="10" type="primary">phoU</name>
    <name evidence="10" type="ORF">CKO25_19415</name>
</gene>
<dbReference type="PANTHER" id="PTHR42930:SF3">
    <property type="entry name" value="PHOSPHATE-SPECIFIC TRANSPORT SYSTEM ACCESSORY PROTEIN PHOU"/>
    <property type="match status" value="1"/>
</dbReference>
<comment type="subunit">
    <text evidence="3 8">Homodimer.</text>
</comment>
<keyword evidence="5 8" id="KW-0963">Cytoplasm</keyword>
<sequence length="242" mass="27583">MESKHIGGHYLQSYDTELEEVFNHMLAMGELVEAQLRNALSAFITSDLACARDVADNDRRVNTAEVLIDERCTEILARRQPTAGDLRLVVAVIKTITDLERIGDLAESIARMVIRNADSERPRRQLLRELETMGQRVANMLHEALDAFARSDVDKALEIVRQDVDIDNDYEALTRQNMTYMMEDPRSISFMLDISQVARALERAGDHACNLSEYLIYLVKGRDVRHIDIDQVAAIVHDQRDE</sequence>
<evidence type="ECO:0000256" key="7">
    <source>
        <dbReference type="ARBA" id="ARBA00056181"/>
    </source>
</evidence>